<dbReference type="OrthoDB" id="17089at2759"/>
<dbReference type="VEuPathDB" id="FungiDB:YALI0_F19756g"/>
<dbReference type="KEGG" id="yli:2908297"/>
<dbReference type="PANTHER" id="PTHR28106">
    <property type="entry name" value="MITOCHONDRIAL ATPASE COMPLEX SUBUNIT ATP10"/>
    <property type="match status" value="1"/>
</dbReference>
<gene>
    <name evidence="2" type="ORF">B0I71DRAFT_133466</name>
    <name evidence="1" type="ORF">YALI1_F26216g</name>
</gene>
<evidence type="ECO:0000313" key="3">
    <source>
        <dbReference type="Proteomes" id="UP000182444"/>
    </source>
</evidence>
<dbReference type="GO" id="GO:0033615">
    <property type="term" value="P:mitochondrial proton-transporting ATP synthase complex assembly"/>
    <property type="evidence" value="ECO:0007669"/>
    <property type="project" value="TreeGrafter"/>
</dbReference>
<accession>A0A1H6PQX1</accession>
<reference evidence="2 4" key="2">
    <citation type="submission" date="2018-07" db="EMBL/GenBank/DDBJ databases">
        <title>Draft Genome Assemblies for Five Robust Yarrowia lipolytica Strains Exhibiting High Lipid Production and Pentose Sugar Utilization and Sugar Alcohol Secretion from Undetoxified Lignocellulosic Biomass Hydrolysates.</title>
        <authorList>
            <consortium name="DOE Joint Genome Institute"/>
            <person name="Walker C."/>
            <person name="Ryu S."/>
            <person name="Na H."/>
            <person name="Zane M."/>
            <person name="LaButti K."/>
            <person name="Lipzen A."/>
            <person name="Haridas S."/>
            <person name="Barry K."/>
            <person name="Grigoriev I.V."/>
            <person name="Quarterman J."/>
            <person name="Slininger P."/>
            <person name="Dien B."/>
            <person name="Trinh C.T."/>
        </authorList>
    </citation>
    <scope>NUCLEOTIDE SEQUENCE [LARGE SCALE GENOMIC DNA]</scope>
    <source>
        <strain evidence="2 4">YB392</strain>
    </source>
</reference>
<evidence type="ECO:0000313" key="2">
    <source>
        <dbReference type="EMBL" id="RDW24938.1"/>
    </source>
</evidence>
<dbReference type="eggNOG" id="KOG4614">
    <property type="taxonomic scope" value="Eukaryota"/>
</dbReference>
<sequence>MKGLRFGQLRSFHTALRALEANKKSEGSRLLPVKMLSHPLGVFQKPESGDPHYFVDERTWKEWGRDVRDKEKHMKKRKELMEEFGESRFRDMKELRQHNGKQWLSPAAFFRAEKSRYMPNFLGRTLASPQIVSTTDTLEGNVSIVRMFTSVFGEEHARSYVTNADRYLDKFDLVQNRDFQIVNFNIPENKIKSWMLSWYVGSMAKKCPPDERKRYFIIEHLGKLMRGIKNAIGHTNVYTGYVYVVDQKCRIRWAASGLATETDRETLWKTVRALSKNGPDGLKPKVEEDDDDIE</sequence>
<dbReference type="EMBL" id="CP017558">
    <property type="protein sequence ID" value="AOW07440.1"/>
    <property type="molecule type" value="Genomic_DNA"/>
</dbReference>
<dbReference type="GO" id="GO:0005743">
    <property type="term" value="C:mitochondrial inner membrane"/>
    <property type="evidence" value="ECO:0007669"/>
    <property type="project" value="TreeGrafter"/>
</dbReference>
<dbReference type="PANTHER" id="PTHR28106:SF1">
    <property type="entry name" value="MITOCHONDRIAL ATPASE COMPLEX SUBUNIT ATP10"/>
    <property type="match status" value="1"/>
</dbReference>
<evidence type="ECO:0000313" key="4">
    <source>
        <dbReference type="Proteomes" id="UP000256601"/>
    </source>
</evidence>
<dbReference type="AlphaFoldDB" id="A0A1H6PQX1"/>
<dbReference type="InterPro" id="IPR007849">
    <property type="entry name" value="ATP10"/>
</dbReference>
<protein>
    <submittedName>
        <fullName evidence="2">ATPase assembly factor ATP10</fullName>
    </submittedName>
</protein>
<dbReference type="Pfam" id="PF05176">
    <property type="entry name" value="ATP-synt_10"/>
    <property type="match status" value="1"/>
</dbReference>
<evidence type="ECO:0000313" key="1">
    <source>
        <dbReference type="EMBL" id="AOW07440.1"/>
    </source>
</evidence>
<dbReference type="EMBL" id="KZ859015">
    <property type="protein sequence ID" value="RDW24938.1"/>
    <property type="molecule type" value="Genomic_DNA"/>
</dbReference>
<reference evidence="1 3" key="1">
    <citation type="journal article" date="2016" name="PLoS ONE">
        <title>Sequence Assembly of Yarrowia lipolytica Strain W29/CLIB89 Shows Transposable Element Diversity.</title>
        <authorList>
            <person name="Magnan C."/>
            <person name="Yu J."/>
            <person name="Chang I."/>
            <person name="Jahn E."/>
            <person name="Kanomata Y."/>
            <person name="Wu J."/>
            <person name="Zeller M."/>
            <person name="Oakes M."/>
            <person name="Baldi P."/>
            <person name="Sandmeyer S."/>
        </authorList>
    </citation>
    <scope>NUCLEOTIDE SEQUENCE [LARGE SCALE GENOMIC DNA]</scope>
    <source>
        <strain evidence="1">CLIB89</strain>
        <strain evidence="3">CLIB89(W29)</strain>
    </source>
</reference>
<name>A0A1H6PQX1_YARLL</name>
<organism evidence="1 3">
    <name type="scientific">Yarrowia lipolytica</name>
    <name type="common">Candida lipolytica</name>
    <dbReference type="NCBI Taxonomy" id="4952"/>
    <lineage>
        <taxon>Eukaryota</taxon>
        <taxon>Fungi</taxon>
        <taxon>Dikarya</taxon>
        <taxon>Ascomycota</taxon>
        <taxon>Saccharomycotina</taxon>
        <taxon>Dipodascomycetes</taxon>
        <taxon>Dipodascales</taxon>
        <taxon>Dipodascales incertae sedis</taxon>
        <taxon>Yarrowia</taxon>
    </lineage>
</organism>
<proteinExistence type="predicted"/>
<dbReference type="Proteomes" id="UP000256601">
    <property type="component" value="Unassembled WGS sequence"/>
</dbReference>
<dbReference type="Proteomes" id="UP000182444">
    <property type="component" value="Chromosome 1F"/>
</dbReference>
<dbReference type="VEuPathDB" id="FungiDB:YALI1_F26216g"/>